<name>A0A0G4BCH8_UNCK3</name>
<dbReference type="EMBL" id="CP011216">
    <property type="protein sequence ID" value="AKM84732.1"/>
    <property type="molecule type" value="Genomic_DNA"/>
</dbReference>
<dbReference type="SUPFAM" id="SSF110324">
    <property type="entry name" value="Ribosomal L27 protein-like"/>
    <property type="match status" value="1"/>
</dbReference>
<dbReference type="GO" id="GO:0005840">
    <property type="term" value="C:ribosome"/>
    <property type="evidence" value="ECO:0007669"/>
    <property type="project" value="UniProtKB-KW"/>
</dbReference>
<proteinExistence type="inferred from homology"/>
<gene>
    <name evidence="6" type="primary">rpmA</name>
    <name evidence="6" type="ORF">VE98_C0001G0275</name>
</gene>
<dbReference type="Proteomes" id="UP000035659">
    <property type="component" value="Chromosome"/>
</dbReference>
<reference evidence="6 7" key="1">
    <citation type="journal article" date="2015" name="Nature">
        <title>rRNA introns, odd ribosomes, and small enigmatic genomes across a large radiation of phyla.</title>
        <authorList>
            <person name="Brown C.T."/>
            <person name="Hug L.A."/>
            <person name="Thomas B.C."/>
            <person name="Sharon I."/>
            <person name="Castelle C.J."/>
            <person name="Singh A."/>
            <person name="Wilkins M.J."/>
            <person name="Williams K.H."/>
            <person name="Banfield J.F."/>
        </authorList>
    </citation>
    <scope>NUCLEOTIDE SEQUENCE [LARGE SCALE GENOMIC DNA]</scope>
</reference>
<keyword evidence="3" id="KW-0687">Ribonucleoprotein</keyword>
<evidence type="ECO:0000256" key="4">
    <source>
        <dbReference type="ARBA" id="ARBA00035175"/>
    </source>
</evidence>
<evidence type="ECO:0000313" key="7">
    <source>
        <dbReference type="Proteomes" id="UP000035659"/>
    </source>
</evidence>
<organism evidence="6 7">
    <name type="scientific">candidate division Kazan bacterium GW2011_GWA1_50_15</name>
    <dbReference type="NCBI Taxonomy" id="1620412"/>
    <lineage>
        <taxon>Bacteria</taxon>
        <taxon>Bacteria division Kazan-3B-28</taxon>
    </lineage>
</organism>
<dbReference type="PATRIC" id="fig|1620412.6.peg.271"/>
<evidence type="ECO:0000256" key="3">
    <source>
        <dbReference type="ARBA" id="ARBA00023274"/>
    </source>
</evidence>
<dbReference type="KEGG" id="bgw:VE98_C0001G0275"/>
<dbReference type="PANTHER" id="PTHR15893:SF0">
    <property type="entry name" value="LARGE RIBOSOMAL SUBUNIT PROTEIN BL27M"/>
    <property type="match status" value="1"/>
</dbReference>
<dbReference type="AlphaFoldDB" id="A0A0G4BCH8"/>
<evidence type="ECO:0000256" key="1">
    <source>
        <dbReference type="ARBA" id="ARBA00010797"/>
    </source>
</evidence>
<sequence>MAHVKAAGTSKNLKDSKPKMLGVKIYGNQFAKTGDIIIRQRGQKYRSGDNTQMGKDHTIFAMKPGKVNFQVRRVNKDGIRTATATFVSVT</sequence>
<dbReference type="Gene3D" id="2.40.50.100">
    <property type="match status" value="1"/>
</dbReference>
<keyword evidence="2 6" id="KW-0689">Ribosomal protein</keyword>
<evidence type="ECO:0000256" key="5">
    <source>
        <dbReference type="ARBA" id="ARBA00035477"/>
    </source>
</evidence>
<dbReference type="PROSITE" id="PS00831">
    <property type="entry name" value="RIBOSOMAL_L27"/>
    <property type="match status" value="1"/>
</dbReference>
<protein>
    <recommendedName>
        <fullName evidence="4">Large ribosomal subunit protein bL27</fullName>
    </recommendedName>
    <alternativeName>
        <fullName evidence="5">50S ribosomal protein L27</fullName>
    </alternativeName>
</protein>
<dbReference type="FunFam" id="2.40.50.100:FF:000060">
    <property type="entry name" value="Apicoplast ribosomal protein L27"/>
    <property type="match status" value="1"/>
</dbReference>
<dbReference type="GO" id="GO:0006412">
    <property type="term" value="P:translation"/>
    <property type="evidence" value="ECO:0007669"/>
    <property type="project" value="InterPro"/>
</dbReference>
<evidence type="ECO:0000256" key="2">
    <source>
        <dbReference type="ARBA" id="ARBA00022980"/>
    </source>
</evidence>
<evidence type="ECO:0000313" key="6">
    <source>
        <dbReference type="EMBL" id="AKM84732.1"/>
    </source>
</evidence>
<dbReference type="STRING" id="1620412.VE98_C0001G0275"/>
<dbReference type="GO" id="GO:0003735">
    <property type="term" value="F:structural constituent of ribosome"/>
    <property type="evidence" value="ECO:0007669"/>
    <property type="project" value="InterPro"/>
</dbReference>
<dbReference type="InterPro" id="IPR001684">
    <property type="entry name" value="Ribosomal_bL27"/>
</dbReference>
<dbReference type="PANTHER" id="PTHR15893">
    <property type="entry name" value="RIBOSOMAL PROTEIN L27"/>
    <property type="match status" value="1"/>
</dbReference>
<dbReference type="GO" id="GO:1990904">
    <property type="term" value="C:ribonucleoprotein complex"/>
    <property type="evidence" value="ECO:0007669"/>
    <property type="project" value="UniProtKB-KW"/>
</dbReference>
<dbReference type="InterPro" id="IPR018261">
    <property type="entry name" value="Ribosomal_bL27_CS"/>
</dbReference>
<comment type="similarity">
    <text evidence="1">Belongs to the bacterial ribosomal protein bL27 family.</text>
</comment>
<dbReference type="PRINTS" id="PR00063">
    <property type="entry name" value="RIBOSOMALL27"/>
</dbReference>
<dbReference type="Pfam" id="PF01016">
    <property type="entry name" value="Ribosomal_L27"/>
    <property type="match status" value="1"/>
</dbReference>
<accession>A0A0G4BCH8</accession>